<feature type="compositionally biased region" description="Polar residues" evidence="1">
    <location>
        <begin position="222"/>
        <end position="235"/>
    </location>
</feature>
<dbReference type="Proteomes" id="UP000219338">
    <property type="component" value="Unassembled WGS sequence"/>
</dbReference>
<evidence type="ECO:0000313" key="2">
    <source>
        <dbReference type="EMBL" id="SJL13962.1"/>
    </source>
</evidence>
<reference evidence="3" key="1">
    <citation type="journal article" date="2017" name="Nat. Ecol. Evol.">
        <title>Genome expansion and lineage-specific genetic innovations in the forest pathogenic fungi Armillaria.</title>
        <authorList>
            <person name="Sipos G."/>
            <person name="Prasanna A.N."/>
            <person name="Walter M.C."/>
            <person name="O'Connor E."/>
            <person name="Balint B."/>
            <person name="Krizsan K."/>
            <person name="Kiss B."/>
            <person name="Hess J."/>
            <person name="Varga T."/>
            <person name="Slot J."/>
            <person name="Riley R."/>
            <person name="Boka B."/>
            <person name="Rigling D."/>
            <person name="Barry K."/>
            <person name="Lee J."/>
            <person name="Mihaltcheva S."/>
            <person name="LaButti K."/>
            <person name="Lipzen A."/>
            <person name="Waldron R."/>
            <person name="Moloney N.M."/>
            <person name="Sperisen C."/>
            <person name="Kredics L."/>
            <person name="Vagvoelgyi C."/>
            <person name="Patrignani A."/>
            <person name="Fitzpatrick D."/>
            <person name="Nagy I."/>
            <person name="Doyle S."/>
            <person name="Anderson J.B."/>
            <person name="Grigoriev I.V."/>
            <person name="Gueldener U."/>
            <person name="Muensterkoetter M."/>
            <person name="Nagy L.G."/>
        </authorList>
    </citation>
    <scope>NUCLEOTIDE SEQUENCE [LARGE SCALE GENOMIC DNA]</scope>
    <source>
        <strain evidence="3">C18/9</strain>
    </source>
</reference>
<accession>A0A284RYW8</accession>
<organism evidence="2 3">
    <name type="scientific">Armillaria ostoyae</name>
    <name type="common">Armillaria root rot fungus</name>
    <dbReference type="NCBI Taxonomy" id="47428"/>
    <lineage>
        <taxon>Eukaryota</taxon>
        <taxon>Fungi</taxon>
        <taxon>Dikarya</taxon>
        <taxon>Basidiomycota</taxon>
        <taxon>Agaricomycotina</taxon>
        <taxon>Agaricomycetes</taxon>
        <taxon>Agaricomycetidae</taxon>
        <taxon>Agaricales</taxon>
        <taxon>Marasmiineae</taxon>
        <taxon>Physalacriaceae</taxon>
        <taxon>Armillaria</taxon>
    </lineage>
</organism>
<sequence>MPRSLSLSSDPLSNFIVPGLESVPAPNKPRNSVMPSVPRTLLRLSSQSLAEFDAHVEVLGIDVRRFDYTRGQQAAAMNLIGHLDLYIPTHNEHDVQNKYSIIRTDSKFRASKKSKSKAPSDDEDKRWKRYDFSDSHLVTNDSLITSELPSMDSTQLSHDAKLTTALMELQRADDILFQALRNVLDVDASLLDSGQLDEYISVTMWNRLTSYKESGSISGLSTLSDRQQSINTSSEGDNKADIELGPARNTRNKKLIKFSPMIKEKRKEA</sequence>
<evidence type="ECO:0000256" key="1">
    <source>
        <dbReference type="SAM" id="MobiDB-lite"/>
    </source>
</evidence>
<keyword evidence="3" id="KW-1185">Reference proteome</keyword>
<protein>
    <submittedName>
        <fullName evidence="2">Uncharacterized protein</fullName>
    </submittedName>
</protein>
<feature type="region of interest" description="Disordered" evidence="1">
    <location>
        <begin position="222"/>
        <end position="246"/>
    </location>
</feature>
<evidence type="ECO:0000313" key="3">
    <source>
        <dbReference type="Proteomes" id="UP000219338"/>
    </source>
</evidence>
<dbReference type="AlphaFoldDB" id="A0A284RYW8"/>
<dbReference type="EMBL" id="FUEG01000022">
    <property type="protein sequence ID" value="SJL13962.1"/>
    <property type="molecule type" value="Genomic_DNA"/>
</dbReference>
<dbReference type="STRING" id="47428.A0A284RYW8"/>
<gene>
    <name evidence="2" type="ORF">ARMOST_17414</name>
</gene>
<proteinExistence type="predicted"/>
<name>A0A284RYW8_ARMOS</name>